<feature type="domain" description="TRAP C4-dicarboxylate transport system permease DctM subunit" evidence="11">
    <location>
        <begin position="213"/>
        <end position="622"/>
    </location>
</feature>
<name>A0ABW8F4E6_9BURK</name>
<feature type="transmembrane region" description="Helical" evidence="9">
    <location>
        <begin position="602"/>
        <end position="624"/>
    </location>
</feature>
<feature type="transmembrane region" description="Helical" evidence="9">
    <location>
        <begin position="473"/>
        <end position="498"/>
    </location>
</feature>
<feature type="transmembrane region" description="Helical" evidence="9">
    <location>
        <begin position="510"/>
        <end position="532"/>
    </location>
</feature>
<feature type="transmembrane region" description="Helical" evidence="9">
    <location>
        <begin position="205"/>
        <end position="237"/>
    </location>
</feature>
<feature type="transmembrane region" description="Helical" evidence="9">
    <location>
        <begin position="298"/>
        <end position="327"/>
    </location>
</feature>
<evidence type="ECO:0000259" key="10">
    <source>
        <dbReference type="Pfam" id="PF04290"/>
    </source>
</evidence>
<keyword evidence="2 8" id="KW-0813">Transport</keyword>
<sequence length="627" mass="65837">MMDVAMTYREPVNMNPAARALVALNRMVMHVVGAVAAALVVAETVVLLTGVIYRYALHDPLIWSDELASILFIWLSMLGAVLALNRGEHMRLTAVINKCSEKGRVWLETVAALVVCIFVLMVIHPAVDHAVEQMAITTPALEIPDGLRAGALPVGAILMLLAAISRMASMTTFRLLLSALAVVAVIAGGLFLAKPLLLGMGNYNLIVFFVLLIGVCVIGGIPIAFAFGTATMAYLALATTAPLMIVVSRMDEGMSSLILLSVPLFVLLGSLLEMSGLAKTLIDFMASLLGHVRGGLQYVLLGAMFLVSGISGSKAADMAAIAPALFPEMKKRGSKPEELVALLSSSGAMTETIPPSLVLITIGAVCSVSITALFIGGLMPAAIATIAIAVVCWMRARREPMPDVKRAPMSLIMKTMIAAIPALALPMLIRVAVIEGVATATEVATIGVAYTIVVGLIMHMFKGHLDFKRLYPILIESAALSGAILLIIGMATSMAWALTQSGFSAKLVSLMQGVPGGGAGFLLITIVIFIVLGSLLEGIPAIVLFGPLLFPVARSLGVHDVHYAMVVILAMGIGLFAPPFGVGFYAACAIGKVSPDGVFNRVWGYLAALVVALLVVAFVPWISIGFL</sequence>
<evidence type="ECO:0000313" key="12">
    <source>
        <dbReference type="EMBL" id="MFJ3048141.1"/>
    </source>
</evidence>
<dbReference type="PANTHER" id="PTHR33362:SF2">
    <property type="entry name" value="TRAP TRANSPORTER LARGE PERMEASE PROTEIN"/>
    <property type="match status" value="1"/>
</dbReference>
<dbReference type="InterPro" id="IPR004681">
    <property type="entry name" value="TRAP_DctM"/>
</dbReference>
<keyword evidence="4 8" id="KW-0997">Cell inner membrane</keyword>
<dbReference type="EMBL" id="JBIUZV010000015">
    <property type="protein sequence ID" value="MFJ3048141.1"/>
    <property type="molecule type" value="Genomic_DNA"/>
</dbReference>
<evidence type="ECO:0000259" key="11">
    <source>
        <dbReference type="Pfam" id="PF06808"/>
    </source>
</evidence>
<evidence type="ECO:0000256" key="5">
    <source>
        <dbReference type="ARBA" id="ARBA00022692"/>
    </source>
</evidence>
<feature type="transmembrane region" description="Helical" evidence="9">
    <location>
        <begin position="67"/>
        <end position="84"/>
    </location>
</feature>
<feature type="transmembrane region" description="Helical" evidence="9">
    <location>
        <begin position="31"/>
        <end position="55"/>
    </location>
</feature>
<comment type="function">
    <text evidence="8">Part of the tripartite ATP-independent periplasmic (TRAP) transport system.</text>
</comment>
<keyword evidence="7 9" id="KW-0472">Membrane</keyword>
<dbReference type="Pfam" id="PF04290">
    <property type="entry name" value="DctQ"/>
    <property type="match status" value="1"/>
</dbReference>
<dbReference type="Proteomes" id="UP001617427">
    <property type="component" value="Unassembled WGS sequence"/>
</dbReference>
<feature type="transmembrane region" description="Helical" evidence="9">
    <location>
        <begin position="105"/>
        <end position="127"/>
    </location>
</feature>
<feature type="transmembrane region" description="Helical" evidence="9">
    <location>
        <begin position="415"/>
        <end position="437"/>
    </location>
</feature>
<comment type="subcellular location">
    <subcellularLocation>
        <location evidence="1 8">Cell inner membrane</location>
        <topology evidence="1 8">Multi-pass membrane protein</topology>
    </subcellularLocation>
</comment>
<dbReference type="InterPro" id="IPR055348">
    <property type="entry name" value="DctQ"/>
</dbReference>
<dbReference type="NCBIfam" id="TIGR00786">
    <property type="entry name" value="dctM"/>
    <property type="match status" value="1"/>
</dbReference>
<gene>
    <name evidence="12" type="ORF">ACIPEN_20095</name>
</gene>
<dbReference type="PANTHER" id="PTHR33362">
    <property type="entry name" value="SIALIC ACID TRAP TRANSPORTER PERMEASE PROTEIN SIAT-RELATED"/>
    <property type="match status" value="1"/>
</dbReference>
<evidence type="ECO:0000313" key="13">
    <source>
        <dbReference type="Proteomes" id="UP001617427"/>
    </source>
</evidence>
<dbReference type="Pfam" id="PF06808">
    <property type="entry name" value="DctM"/>
    <property type="match status" value="1"/>
</dbReference>
<evidence type="ECO:0000256" key="7">
    <source>
        <dbReference type="ARBA" id="ARBA00023136"/>
    </source>
</evidence>
<evidence type="ECO:0000256" key="1">
    <source>
        <dbReference type="ARBA" id="ARBA00004429"/>
    </source>
</evidence>
<protein>
    <submittedName>
        <fullName evidence="12">TRAP transporter large permease subunit</fullName>
    </submittedName>
</protein>
<keyword evidence="5 9" id="KW-0812">Transmembrane</keyword>
<evidence type="ECO:0000256" key="8">
    <source>
        <dbReference type="RuleBase" id="RU369079"/>
    </source>
</evidence>
<evidence type="ECO:0000256" key="4">
    <source>
        <dbReference type="ARBA" id="ARBA00022519"/>
    </source>
</evidence>
<comment type="caution">
    <text evidence="12">The sequence shown here is derived from an EMBL/GenBank/DDBJ whole genome shotgun (WGS) entry which is preliminary data.</text>
</comment>
<organism evidence="12 13">
    <name type="scientific">Herbaspirillum chlorophenolicum</name>
    <dbReference type="NCBI Taxonomy" id="211589"/>
    <lineage>
        <taxon>Bacteria</taxon>
        <taxon>Pseudomonadati</taxon>
        <taxon>Pseudomonadota</taxon>
        <taxon>Betaproteobacteria</taxon>
        <taxon>Burkholderiales</taxon>
        <taxon>Oxalobacteraceae</taxon>
        <taxon>Herbaspirillum</taxon>
    </lineage>
</organism>
<feature type="transmembrane region" description="Helical" evidence="9">
    <location>
        <begin position="563"/>
        <end position="590"/>
    </location>
</feature>
<dbReference type="InterPro" id="IPR010656">
    <property type="entry name" value="DctM"/>
</dbReference>
<reference evidence="12 13" key="1">
    <citation type="submission" date="2024-10" db="EMBL/GenBank/DDBJ databases">
        <title>The Natural Products Discovery Center: Release of the First 8490 Sequenced Strains for Exploring Actinobacteria Biosynthetic Diversity.</title>
        <authorList>
            <person name="Kalkreuter E."/>
            <person name="Kautsar S.A."/>
            <person name="Yang D."/>
            <person name="Bader C.D."/>
            <person name="Teijaro C.N."/>
            <person name="Fluegel L."/>
            <person name="Davis C.M."/>
            <person name="Simpson J.R."/>
            <person name="Lauterbach L."/>
            <person name="Steele A.D."/>
            <person name="Gui C."/>
            <person name="Meng S."/>
            <person name="Li G."/>
            <person name="Viehrig K."/>
            <person name="Ye F."/>
            <person name="Su P."/>
            <person name="Kiefer A.F."/>
            <person name="Nichols A."/>
            <person name="Cepeda A.J."/>
            <person name="Yan W."/>
            <person name="Fan B."/>
            <person name="Jiang Y."/>
            <person name="Adhikari A."/>
            <person name="Zheng C.-J."/>
            <person name="Schuster L."/>
            <person name="Cowan T.M."/>
            <person name="Smanski M.J."/>
            <person name="Chevrette M.G."/>
            <person name="De Carvalho L.P.S."/>
            <person name="Shen B."/>
        </authorList>
    </citation>
    <scope>NUCLEOTIDE SEQUENCE [LARGE SCALE GENOMIC DNA]</scope>
    <source>
        <strain evidence="12 13">NPDC087045</strain>
    </source>
</reference>
<proteinExistence type="predicted"/>
<keyword evidence="6 9" id="KW-1133">Transmembrane helix</keyword>
<feature type="transmembrane region" description="Helical" evidence="9">
    <location>
        <begin position="443"/>
        <end position="461"/>
    </location>
</feature>
<dbReference type="RefSeq" id="WP_050470168.1">
    <property type="nucleotide sequence ID" value="NZ_JBIUZV010000015.1"/>
</dbReference>
<feature type="transmembrane region" description="Helical" evidence="9">
    <location>
        <begin position="175"/>
        <end position="193"/>
    </location>
</feature>
<keyword evidence="3" id="KW-1003">Cell membrane</keyword>
<feature type="transmembrane region" description="Helical" evidence="9">
    <location>
        <begin position="539"/>
        <end position="557"/>
    </location>
</feature>
<evidence type="ECO:0000256" key="2">
    <source>
        <dbReference type="ARBA" id="ARBA00022448"/>
    </source>
</evidence>
<evidence type="ECO:0000256" key="9">
    <source>
        <dbReference type="SAM" id="Phobius"/>
    </source>
</evidence>
<feature type="transmembrane region" description="Helical" evidence="9">
    <location>
        <begin position="370"/>
        <end position="394"/>
    </location>
</feature>
<feature type="transmembrane region" description="Helical" evidence="9">
    <location>
        <begin position="147"/>
        <end position="168"/>
    </location>
</feature>
<feature type="transmembrane region" description="Helical" evidence="9">
    <location>
        <begin position="257"/>
        <end position="278"/>
    </location>
</feature>
<accession>A0ABW8F4E6</accession>
<keyword evidence="13" id="KW-1185">Reference proteome</keyword>
<evidence type="ECO:0000256" key="3">
    <source>
        <dbReference type="ARBA" id="ARBA00022475"/>
    </source>
</evidence>
<evidence type="ECO:0000256" key="6">
    <source>
        <dbReference type="ARBA" id="ARBA00022989"/>
    </source>
</evidence>
<feature type="domain" description="Tripartite ATP-independent periplasmic transporters DctQ component" evidence="10">
    <location>
        <begin position="44"/>
        <end position="169"/>
    </location>
</feature>